<dbReference type="SUPFAM" id="SSF63712">
    <property type="entry name" value="Nicotinic receptor ligand binding domain-like"/>
    <property type="match status" value="1"/>
</dbReference>
<evidence type="ECO:0000313" key="2">
    <source>
        <dbReference type="Proteomes" id="UP000053268"/>
    </source>
</evidence>
<sequence>GAGGGGMFGDVNISAILDSFSISYDKRVRPNYGGPPVEVGVTMYVLSISSLSEVKMVSYFQSNIKDTTHT</sequence>
<dbReference type="Proteomes" id="UP000053268">
    <property type="component" value="Unassembled WGS sequence"/>
</dbReference>
<name>A0A194Q5H8_PAPXU</name>
<reference evidence="1 2" key="1">
    <citation type="journal article" date="2015" name="Nat. Commun.">
        <title>Outbred genome sequencing and CRISPR/Cas9 gene editing in butterflies.</title>
        <authorList>
            <person name="Li X."/>
            <person name="Fan D."/>
            <person name="Zhang W."/>
            <person name="Liu G."/>
            <person name="Zhang L."/>
            <person name="Zhao L."/>
            <person name="Fang X."/>
            <person name="Chen L."/>
            <person name="Dong Y."/>
            <person name="Chen Y."/>
            <person name="Ding Y."/>
            <person name="Zhao R."/>
            <person name="Feng M."/>
            <person name="Zhu Y."/>
            <person name="Feng Y."/>
            <person name="Jiang X."/>
            <person name="Zhu D."/>
            <person name="Xiang H."/>
            <person name="Feng X."/>
            <person name="Li S."/>
            <person name="Wang J."/>
            <person name="Zhang G."/>
            <person name="Kronforst M.R."/>
            <person name="Wang W."/>
        </authorList>
    </citation>
    <scope>NUCLEOTIDE SEQUENCE [LARGE SCALE GENOMIC DNA]</scope>
    <source>
        <strain evidence="1">Ya'a_city_454_Px</strain>
        <tissue evidence="1">Whole body</tissue>
    </source>
</reference>
<keyword evidence="1" id="KW-0675">Receptor</keyword>
<dbReference type="GO" id="GO:0005230">
    <property type="term" value="F:extracellular ligand-gated monoatomic ion channel activity"/>
    <property type="evidence" value="ECO:0007669"/>
    <property type="project" value="InterPro"/>
</dbReference>
<feature type="non-terminal residue" evidence="1">
    <location>
        <position position="1"/>
    </location>
</feature>
<dbReference type="AlphaFoldDB" id="A0A194Q5H8"/>
<protein>
    <submittedName>
        <fullName evidence="1">Gamma-aminobutyric acid receptor subunit beta</fullName>
    </submittedName>
</protein>
<evidence type="ECO:0000313" key="1">
    <source>
        <dbReference type="EMBL" id="KPJ00609.1"/>
    </source>
</evidence>
<proteinExistence type="predicted"/>
<keyword evidence="2" id="KW-1185">Reference proteome</keyword>
<dbReference type="Gene3D" id="2.70.170.10">
    <property type="entry name" value="Neurotransmitter-gated ion-channel ligand-binding domain"/>
    <property type="match status" value="1"/>
</dbReference>
<dbReference type="STRING" id="66420.A0A194Q5H8"/>
<gene>
    <name evidence="1" type="ORF">RR46_07199</name>
</gene>
<dbReference type="EMBL" id="KQ459463">
    <property type="protein sequence ID" value="KPJ00609.1"/>
    <property type="molecule type" value="Genomic_DNA"/>
</dbReference>
<dbReference type="InterPro" id="IPR036734">
    <property type="entry name" value="Neur_chan_lig-bd_sf"/>
</dbReference>
<organism evidence="1 2">
    <name type="scientific">Papilio xuthus</name>
    <name type="common">Asian swallowtail butterfly</name>
    <dbReference type="NCBI Taxonomy" id="66420"/>
    <lineage>
        <taxon>Eukaryota</taxon>
        <taxon>Metazoa</taxon>
        <taxon>Ecdysozoa</taxon>
        <taxon>Arthropoda</taxon>
        <taxon>Hexapoda</taxon>
        <taxon>Insecta</taxon>
        <taxon>Pterygota</taxon>
        <taxon>Neoptera</taxon>
        <taxon>Endopterygota</taxon>
        <taxon>Lepidoptera</taxon>
        <taxon>Glossata</taxon>
        <taxon>Ditrysia</taxon>
        <taxon>Papilionoidea</taxon>
        <taxon>Papilionidae</taxon>
        <taxon>Papilioninae</taxon>
        <taxon>Papilio</taxon>
    </lineage>
</organism>
<accession>A0A194Q5H8</accession>
<dbReference type="GO" id="GO:0016020">
    <property type="term" value="C:membrane"/>
    <property type="evidence" value="ECO:0007669"/>
    <property type="project" value="InterPro"/>
</dbReference>